<dbReference type="InterPro" id="IPR011335">
    <property type="entry name" value="Restrct_endonuc-II-like"/>
</dbReference>
<dbReference type="Gene3D" id="3.40.960.10">
    <property type="entry name" value="VSR Endonuclease"/>
    <property type="match status" value="1"/>
</dbReference>
<dbReference type="RefSeq" id="WP_006290299.1">
    <property type="nucleotide sequence ID" value="NZ_AP012333.1"/>
</dbReference>
<gene>
    <name evidence="1" type="ORF">HMPREF0620_0582</name>
</gene>
<dbReference type="PATRIC" id="fig|864564.6.peg.1127"/>
<dbReference type="KEGG" id="pdo:PSDT_1038"/>
<organism evidence="1 2">
    <name type="scientific">Parascardovia denticolens DSM 10105 = JCM 12538</name>
    <dbReference type="NCBI Taxonomy" id="864564"/>
    <lineage>
        <taxon>Bacteria</taxon>
        <taxon>Bacillati</taxon>
        <taxon>Actinomycetota</taxon>
        <taxon>Actinomycetes</taxon>
        <taxon>Bifidobacteriales</taxon>
        <taxon>Bifidobacteriaceae</taxon>
        <taxon>Parascardovia</taxon>
    </lineage>
</organism>
<dbReference type="SUPFAM" id="SSF52980">
    <property type="entry name" value="Restriction endonuclease-like"/>
    <property type="match status" value="1"/>
</dbReference>
<dbReference type="AlphaFoldDB" id="E6K196"/>
<proteinExistence type="predicted"/>
<reference evidence="1 2" key="1">
    <citation type="submission" date="2010-12" db="EMBL/GenBank/DDBJ databases">
        <authorList>
            <person name="Muzny D."/>
            <person name="Qin X."/>
            <person name="Buhay C."/>
            <person name="Dugan-Rocha S."/>
            <person name="Ding Y."/>
            <person name="Chen G."/>
            <person name="Hawes A."/>
            <person name="Holder M."/>
            <person name="Jhangiani S."/>
            <person name="Johnson A."/>
            <person name="Khan Z."/>
            <person name="Li Z."/>
            <person name="Liu W."/>
            <person name="Liu X."/>
            <person name="Perez L."/>
            <person name="Shen H."/>
            <person name="Wang Q."/>
            <person name="Watt J."/>
            <person name="Xi L."/>
            <person name="Xin Y."/>
            <person name="Zhou J."/>
            <person name="Deng J."/>
            <person name="Jiang H."/>
            <person name="Liu Y."/>
            <person name="Qu J."/>
            <person name="Song X.-Z."/>
            <person name="Zhang L."/>
            <person name="Villasana D."/>
            <person name="Johnson A."/>
            <person name="Liu J."/>
            <person name="Liyanage D."/>
            <person name="Lorensuhewa L."/>
            <person name="Robinson T."/>
            <person name="Song A."/>
            <person name="Song B.-B."/>
            <person name="Dinh H."/>
            <person name="Thornton R."/>
            <person name="Coyle M."/>
            <person name="Francisco L."/>
            <person name="Jackson L."/>
            <person name="Javaid M."/>
            <person name="Korchina V."/>
            <person name="Kovar C."/>
            <person name="Mata R."/>
            <person name="Mathew T."/>
            <person name="Ngo R."/>
            <person name="Nguyen L."/>
            <person name="Nguyen N."/>
            <person name="Okwuonu G."/>
            <person name="Ongeri F."/>
            <person name="Pham C."/>
            <person name="Simmons D."/>
            <person name="Wilczek-Boney K."/>
            <person name="Hale W."/>
            <person name="Jakkamsetti A."/>
            <person name="Pham P."/>
            <person name="Ruth R."/>
            <person name="San Lucas F."/>
            <person name="Warren J."/>
            <person name="Zhang J."/>
            <person name="Zhao Z."/>
            <person name="Zhou C."/>
            <person name="Zhu D."/>
            <person name="Lee S."/>
            <person name="Bess C."/>
            <person name="Blankenburg K."/>
            <person name="Forbes L."/>
            <person name="Fu Q."/>
            <person name="Gubbala S."/>
            <person name="Hirani K."/>
            <person name="Jayaseelan J.C."/>
            <person name="Lara F."/>
            <person name="Munidasa M."/>
            <person name="Palculict T."/>
            <person name="Patil S."/>
            <person name="Pu L.-L."/>
            <person name="Saada N."/>
            <person name="Tang L."/>
            <person name="Weissenberger G."/>
            <person name="Zhu Y."/>
            <person name="Hemphill L."/>
            <person name="Shang Y."/>
            <person name="Youmans B."/>
            <person name="Ayvaz T."/>
            <person name="Ross M."/>
            <person name="Santibanez J."/>
            <person name="Aqrawi P."/>
            <person name="Gross S."/>
            <person name="Joshi V."/>
            <person name="Fowler G."/>
            <person name="Nazareth L."/>
            <person name="Reid J."/>
            <person name="Worley K."/>
            <person name="Petrosino J."/>
            <person name="Highlander S."/>
            <person name="Gibbs R."/>
        </authorList>
    </citation>
    <scope>NUCLEOTIDE SEQUENCE [LARGE SCALE GENOMIC DNA]</scope>
    <source>
        <strain evidence="1 2">DSM 10105</strain>
    </source>
</reference>
<dbReference type="Proteomes" id="UP000004946">
    <property type="component" value="Chromosome"/>
</dbReference>
<dbReference type="eggNOG" id="COG2852">
    <property type="taxonomic scope" value="Bacteria"/>
</dbReference>
<protein>
    <recommendedName>
        <fullName evidence="3">DUF559 domain-containing protein</fullName>
    </recommendedName>
</protein>
<dbReference type="EMBL" id="AEON01000001">
    <property type="protein sequence ID" value="EFT83577.1"/>
    <property type="molecule type" value="Genomic_DNA"/>
</dbReference>
<evidence type="ECO:0000313" key="2">
    <source>
        <dbReference type="Proteomes" id="UP000004946"/>
    </source>
</evidence>
<name>E6K196_PARDN</name>
<dbReference type="HOGENOM" id="CLU_052626_2_1_11"/>
<evidence type="ECO:0008006" key="3">
    <source>
        <dbReference type="Google" id="ProtNLM"/>
    </source>
</evidence>
<comment type="caution">
    <text evidence="1">The sequence shown here is derived from an EMBL/GenBank/DDBJ whole genome shotgun (WGS) entry which is preliminary data.</text>
</comment>
<evidence type="ECO:0000313" key="1">
    <source>
        <dbReference type="EMBL" id="EFT83577.1"/>
    </source>
</evidence>
<sequence>MFELYHPPLPGQIMRFTAWRVQNDYFRWCGQVQARTKNRLIFSHESALGLMGVGFLDTAAVKPDRAYEGHSSEGRAFKNRISGNRASKHRVSENRLSDLRTYEDHIAEPDVSKDRADFPLQHVLVPPGQTRVNLQGVRCHRLSQSLSRQTISVGEFRCSSPEAAFCQLASTCFLGDLVVLGDSLICRDEGLAKTSLDALTEFVDSCGRFAGRRKCGQALRLMRSGVDSPRESLLRLWMLRYGLPEPCVNFRMEDPTGRVYYLDLAYPQWRIGVEYNGKHHHEQWFEDWNRFNSLQSHGWQVFIAEKEMIDNPVWRTSFMMQVMSALSVAGAESTGFLSSPMTVAQIADGRTRLWKDEKRRRLGMESGTQGR</sequence>
<keyword evidence="2" id="KW-1185">Reference proteome</keyword>
<accession>E6K196</accession>